<dbReference type="EMBL" id="OZ034813">
    <property type="protein sequence ID" value="CAL1355261.1"/>
    <property type="molecule type" value="Genomic_DNA"/>
</dbReference>
<evidence type="ECO:0000256" key="1">
    <source>
        <dbReference type="SAM" id="MobiDB-lite"/>
    </source>
</evidence>
<dbReference type="AlphaFoldDB" id="A0AAV2CHF3"/>
<keyword evidence="2" id="KW-0812">Transmembrane</keyword>
<protein>
    <submittedName>
        <fullName evidence="3">Uncharacterized protein</fullName>
    </submittedName>
</protein>
<proteinExistence type="predicted"/>
<name>A0AAV2CHF3_9ROSI</name>
<keyword evidence="2" id="KW-0472">Membrane</keyword>
<evidence type="ECO:0000256" key="2">
    <source>
        <dbReference type="SAM" id="Phobius"/>
    </source>
</evidence>
<feature type="transmembrane region" description="Helical" evidence="2">
    <location>
        <begin position="13"/>
        <end position="32"/>
    </location>
</feature>
<sequence length="110" mass="12478">MDKEFHKSNGIDLILAGFHSMVAAVFMCLAVTRYRNDKDMSTDLLTTNNEEIKQLKAGRRYFPAGKMSATRMNRAFSTTDSDPRKDRRAVGRSPTRLSDRSPVKRNYSAS</sequence>
<keyword evidence="2" id="KW-1133">Transmembrane helix</keyword>
<reference evidence="3 4" key="1">
    <citation type="submission" date="2024-04" db="EMBL/GenBank/DDBJ databases">
        <authorList>
            <person name="Fracassetti M."/>
        </authorList>
    </citation>
    <scope>NUCLEOTIDE SEQUENCE [LARGE SCALE GENOMIC DNA]</scope>
</reference>
<accession>A0AAV2CHF3</accession>
<dbReference type="Proteomes" id="UP001497516">
    <property type="component" value="Chromosome 1"/>
</dbReference>
<gene>
    <name evidence="3" type="ORF">LTRI10_LOCUS3033</name>
</gene>
<feature type="region of interest" description="Disordered" evidence="1">
    <location>
        <begin position="72"/>
        <end position="110"/>
    </location>
</feature>
<organism evidence="3 4">
    <name type="scientific">Linum trigynum</name>
    <dbReference type="NCBI Taxonomy" id="586398"/>
    <lineage>
        <taxon>Eukaryota</taxon>
        <taxon>Viridiplantae</taxon>
        <taxon>Streptophyta</taxon>
        <taxon>Embryophyta</taxon>
        <taxon>Tracheophyta</taxon>
        <taxon>Spermatophyta</taxon>
        <taxon>Magnoliopsida</taxon>
        <taxon>eudicotyledons</taxon>
        <taxon>Gunneridae</taxon>
        <taxon>Pentapetalae</taxon>
        <taxon>rosids</taxon>
        <taxon>fabids</taxon>
        <taxon>Malpighiales</taxon>
        <taxon>Linaceae</taxon>
        <taxon>Linum</taxon>
    </lineage>
</organism>
<evidence type="ECO:0000313" key="3">
    <source>
        <dbReference type="EMBL" id="CAL1355261.1"/>
    </source>
</evidence>
<keyword evidence="4" id="KW-1185">Reference proteome</keyword>
<evidence type="ECO:0000313" key="4">
    <source>
        <dbReference type="Proteomes" id="UP001497516"/>
    </source>
</evidence>